<dbReference type="InterPro" id="IPR029016">
    <property type="entry name" value="GAF-like_dom_sf"/>
</dbReference>
<gene>
    <name evidence="6" type="ORF">ALO_17261</name>
</gene>
<accession>F7NMW9</accession>
<dbReference type="GO" id="GO:0003700">
    <property type="term" value="F:DNA-binding transcription factor activity"/>
    <property type="evidence" value="ECO:0007669"/>
    <property type="project" value="TreeGrafter"/>
</dbReference>
<dbReference type="PROSITE" id="PS51077">
    <property type="entry name" value="HTH_ICLR"/>
    <property type="match status" value="1"/>
</dbReference>
<dbReference type="PROSITE" id="PS51078">
    <property type="entry name" value="ICLR_ED"/>
    <property type="match status" value="1"/>
</dbReference>
<dbReference type="InterPro" id="IPR036388">
    <property type="entry name" value="WH-like_DNA-bd_sf"/>
</dbReference>
<feature type="domain" description="HTH iclR-type" evidence="4">
    <location>
        <begin position="9"/>
        <end position="73"/>
    </location>
</feature>
<reference evidence="6 7" key="1">
    <citation type="journal article" date="2011" name="EMBO J.">
        <title>Structural diversity of bacterial flagellar motors.</title>
        <authorList>
            <person name="Chen S."/>
            <person name="Beeby M."/>
            <person name="Murphy G.E."/>
            <person name="Leadbetter J.R."/>
            <person name="Hendrixson D.R."/>
            <person name="Briegel A."/>
            <person name="Li Z."/>
            <person name="Shi J."/>
            <person name="Tocheva E.I."/>
            <person name="Muller A."/>
            <person name="Dobro M.J."/>
            <person name="Jensen G.J."/>
        </authorList>
    </citation>
    <scope>NUCLEOTIDE SEQUENCE [LARGE SCALE GENOMIC DNA]</scope>
    <source>
        <strain evidence="6 7">DSM 6540</strain>
    </source>
</reference>
<dbReference type="EMBL" id="AFGF01000193">
    <property type="protein sequence ID" value="EGO62613.1"/>
    <property type="molecule type" value="Genomic_DNA"/>
</dbReference>
<evidence type="ECO:0000256" key="3">
    <source>
        <dbReference type="ARBA" id="ARBA00023163"/>
    </source>
</evidence>
<dbReference type="InterPro" id="IPR050707">
    <property type="entry name" value="HTH_MetabolicPath_Reg"/>
</dbReference>
<dbReference type="PANTHER" id="PTHR30136">
    <property type="entry name" value="HELIX-TURN-HELIX TRANSCRIPTIONAL REGULATOR, ICLR FAMILY"/>
    <property type="match status" value="1"/>
</dbReference>
<sequence length="261" mass="28942">MNKKPNYPVLTLQKSLEIIDILAKNSNNRGLGISELSRMLDMGKSTIHRILDTLAYFKYVEKDAITEKYKLSWGLFNVGQAVPKQNQLTGVDNQLLKDLSNRCQETVNMGVLARNEVVIIAKSDTKTNLKAGIEIGGREPLHATAMGKTLIHELDKEELARIFEGETLPSFTPNTLTSLDALVKELEKVKQQGFAVDDEEYCLGLRCIAMPLRDYTNGIVAAVSISAPALRMNYSKLMEAKEELAAVCKTISQYLGHPGMP</sequence>
<dbReference type="STRING" id="1009370.ALO_17261"/>
<evidence type="ECO:0000259" key="4">
    <source>
        <dbReference type="PROSITE" id="PS51077"/>
    </source>
</evidence>
<evidence type="ECO:0000259" key="5">
    <source>
        <dbReference type="PROSITE" id="PS51078"/>
    </source>
</evidence>
<dbReference type="Gene3D" id="3.30.450.40">
    <property type="match status" value="1"/>
</dbReference>
<dbReference type="InterPro" id="IPR014757">
    <property type="entry name" value="Tscrpt_reg_IclR_C"/>
</dbReference>
<organism evidence="6 7">
    <name type="scientific">Acetonema longum DSM 6540</name>
    <dbReference type="NCBI Taxonomy" id="1009370"/>
    <lineage>
        <taxon>Bacteria</taxon>
        <taxon>Bacillati</taxon>
        <taxon>Bacillota</taxon>
        <taxon>Negativicutes</taxon>
        <taxon>Acetonemataceae</taxon>
        <taxon>Acetonema</taxon>
    </lineage>
</organism>
<dbReference type="InterPro" id="IPR036390">
    <property type="entry name" value="WH_DNA-bd_sf"/>
</dbReference>
<dbReference type="SMART" id="SM00346">
    <property type="entry name" value="HTH_ICLR"/>
    <property type="match status" value="1"/>
</dbReference>
<dbReference type="Pfam" id="PF09339">
    <property type="entry name" value="HTH_IclR"/>
    <property type="match status" value="1"/>
</dbReference>
<dbReference type="GO" id="GO:0045892">
    <property type="term" value="P:negative regulation of DNA-templated transcription"/>
    <property type="evidence" value="ECO:0007669"/>
    <property type="project" value="TreeGrafter"/>
</dbReference>
<keyword evidence="7" id="KW-1185">Reference proteome</keyword>
<evidence type="ECO:0000256" key="1">
    <source>
        <dbReference type="ARBA" id="ARBA00023015"/>
    </source>
</evidence>
<dbReference type="RefSeq" id="WP_004098098.1">
    <property type="nucleotide sequence ID" value="NZ_AFGF01000193.1"/>
</dbReference>
<dbReference type="SUPFAM" id="SSF55781">
    <property type="entry name" value="GAF domain-like"/>
    <property type="match status" value="1"/>
</dbReference>
<dbReference type="AlphaFoldDB" id="F7NMW9"/>
<dbReference type="Gene3D" id="1.10.10.10">
    <property type="entry name" value="Winged helix-like DNA-binding domain superfamily/Winged helix DNA-binding domain"/>
    <property type="match status" value="1"/>
</dbReference>
<dbReference type="Pfam" id="PF01614">
    <property type="entry name" value="IclR_C"/>
    <property type="match status" value="1"/>
</dbReference>
<evidence type="ECO:0000313" key="7">
    <source>
        <dbReference type="Proteomes" id="UP000003240"/>
    </source>
</evidence>
<dbReference type="eggNOG" id="COG1414">
    <property type="taxonomic scope" value="Bacteria"/>
</dbReference>
<dbReference type="InterPro" id="IPR005471">
    <property type="entry name" value="Tscrpt_reg_IclR_N"/>
</dbReference>
<evidence type="ECO:0000256" key="2">
    <source>
        <dbReference type="ARBA" id="ARBA00023125"/>
    </source>
</evidence>
<name>F7NMW9_9FIRM</name>
<dbReference type="SUPFAM" id="SSF46785">
    <property type="entry name" value="Winged helix' DNA-binding domain"/>
    <property type="match status" value="1"/>
</dbReference>
<keyword evidence="3" id="KW-0804">Transcription</keyword>
<proteinExistence type="predicted"/>
<keyword evidence="1" id="KW-0805">Transcription regulation</keyword>
<protein>
    <submittedName>
        <fullName evidence="6">Transcriptional regulator IclR-like protein</fullName>
    </submittedName>
</protein>
<keyword evidence="2" id="KW-0238">DNA-binding</keyword>
<dbReference type="PANTHER" id="PTHR30136:SF35">
    <property type="entry name" value="HTH-TYPE TRANSCRIPTIONAL REGULATOR RV1719"/>
    <property type="match status" value="1"/>
</dbReference>
<comment type="caution">
    <text evidence="6">The sequence shown here is derived from an EMBL/GenBank/DDBJ whole genome shotgun (WGS) entry which is preliminary data.</text>
</comment>
<evidence type="ECO:0000313" key="6">
    <source>
        <dbReference type="EMBL" id="EGO62613.1"/>
    </source>
</evidence>
<dbReference type="GO" id="GO:0003677">
    <property type="term" value="F:DNA binding"/>
    <property type="evidence" value="ECO:0007669"/>
    <property type="project" value="UniProtKB-KW"/>
</dbReference>
<dbReference type="OrthoDB" id="9791752at2"/>
<feature type="domain" description="IclR-ED" evidence="5">
    <location>
        <begin position="74"/>
        <end position="257"/>
    </location>
</feature>
<dbReference type="Proteomes" id="UP000003240">
    <property type="component" value="Unassembled WGS sequence"/>
</dbReference>